<sequence length="379" mass="42443">MVKSLVELCTAVCLRNIKDIDDMGDIPFELVRPIILRIDNPAQLRRVEVNSPHLEEHTPECWRRLIARDFPVLAERYRYVPSNPRSWHKIYAKYRRSDADARRAAMEKLQNAYKEIKKEKDQTPQVGVRRPGRGGPDQSELRFTGGSRTKTNTPKSLLKRAIREAKEISTRNRLNTSANAGRVRPGQVLRAPTGMVQEKINNARPAIGIRPPAPRTLSNSRNREIEDREARLQRAKRMNSQKGGSYLEDDDLDDLDIDDDGPAGLDIDDLEASTSRREPEFKPKSKPPESGGGPPRGSAFARKMGNLSTIPSTSRVYTETRPKQSSPTTSSAQSRGPASPPLKPLPTPSSTSPGSGPMLPRKRKAVDVFMKPKPKLPRR</sequence>
<accession>A0A1S7UK35</accession>
<feature type="region of interest" description="Disordered" evidence="1">
    <location>
        <begin position="117"/>
        <end position="153"/>
    </location>
</feature>
<evidence type="ECO:0000256" key="1">
    <source>
        <dbReference type="SAM" id="MobiDB-lite"/>
    </source>
</evidence>
<keyword evidence="3" id="KW-1185">Reference proteome</keyword>
<protein>
    <submittedName>
        <fullName evidence="2">Putative RNA polymerase II transcription factor SIII subunit A</fullName>
    </submittedName>
</protein>
<dbReference type="AlphaFoldDB" id="A0A1S7UK35"/>
<dbReference type="STRING" id="77044.A0A1S7UK35"/>
<feature type="compositionally biased region" description="Basic and acidic residues" evidence="1">
    <location>
        <begin position="221"/>
        <end position="232"/>
    </location>
</feature>
<dbReference type="Pfam" id="PF06881">
    <property type="entry name" value="Elongin_A"/>
    <property type="match status" value="1"/>
</dbReference>
<dbReference type="InterPro" id="IPR051870">
    <property type="entry name" value="Elongin-A_domain"/>
</dbReference>
<organism evidence="2">
    <name type="scientific">Rosellinia necatrix</name>
    <name type="common">White root-rot fungus</name>
    <dbReference type="NCBI Taxonomy" id="77044"/>
    <lineage>
        <taxon>Eukaryota</taxon>
        <taxon>Fungi</taxon>
        <taxon>Dikarya</taxon>
        <taxon>Ascomycota</taxon>
        <taxon>Pezizomycotina</taxon>
        <taxon>Sordariomycetes</taxon>
        <taxon>Xylariomycetidae</taxon>
        <taxon>Xylariales</taxon>
        <taxon>Xylariaceae</taxon>
        <taxon>Rosellinia</taxon>
    </lineage>
</organism>
<gene>
    <name evidence="2" type="ORF">SAMD00023353_0202420</name>
</gene>
<feature type="region of interest" description="Disordered" evidence="1">
    <location>
        <begin position="200"/>
        <end position="379"/>
    </location>
</feature>
<dbReference type="InterPro" id="IPR010684">
    <property type="entry name" value="RNA_pol_II_trans_fac_SIII_A"/>
</dbReference>
<feature type="compositionally biased region" description="Polar residues" evidence="1">
    <location>
        <begin position="306"/>
        <end position="334"/>
    </location>
</feature>
<dbReference type="Gene3D" id="6.10.250.3180">
    <property type="match status" value="1"/>
</dbReference>
<dbReference type="OrthoDB" id="21513at2759"/>
<dbReference type="PANTHER" id="PTHR15141:SF76">
    <property type="entry name" value="TRANSCRIPTION ELONGATION FACTOR B POLYPEPTIDE 3"/>
    <property type="match status" value="1"/>
</dbReference>
<evidence type="ECO:0000313" key="3">
    <source>
        <dbReference type="Proteomes" id="UP000054516"/>
    </source>
</evidence>
<evidence type="ECO:0000313" key="2">
    <source>
        <dbReference type="EMBL" id="GAP83403.2"/>
    </source>
</evidence>
<feature type="compositionally biased region" description="Basic and acidic residues" evidence="1">
    <location>
        <begin position="274"/>
        <end position="287"/>
    </location>
</feature>
<feature type="compositionally biased region" description="Pro residues" evidence="1">
    <location>
        <begin position="338"/>
        <end position="347"/>
    </location>
</feature>
<dbReference type="GO" id="GO:0006368">
    <property type="term" value="P:transcription elongation by RNA polymerase II"/>
    <property type="evidence" value="ECO:0007669"/>
    <property type="project" value="InterPro"/>
</dbReference>
<dbReference type="PANTHER" id="PTHR15141">
    <property type="entry name" value="TRANSCRIPTION ELONGATION FACTOR B POLYPEPTIDE 3"/>
    <property type="match status" value="1"/>
</dbReference>
<proteinExistence type="predicted"/>
<feature type="compositionally biased region" description="Acidic residues" evidence="1">
    <location>
        <begin position="247"/>
        <end position="271"/>
    </location>
</feature>
<reference evidence="2" key="1">
    <citation type="submission" date="2016-03" db="EMBL/GenBank/DDBJ databases">
        <title>Draft genome sequence of Rosellinia necatrix.</title>
        <authorList>
            <person name="Kanematsu S."/>
        </authorList>
    </citation>
    <scope>NUCLEOTIDE SEQUENCE [LARGE SCALE GENOMIC DNA]</scope>
    <source>
        <strain evidence="2">W97</strain>
    </source>
</reference>
<dbReference type="Proteomes" id="UP000054516">
    <property type="component" value="Unassembled WGS sequence"/>
</dbReference>
<feature type="compositionally biased region" description="Low complexity" evidence="1">
    <location>
        <begin position="348"/>
        <end position="359"/>
    </location>
</feature>
<name>A0A1S7UK35_ROSNE</name>
<dbReference type="GO" id="GO:0070449">
    <property type="term" value="C:elongin complex"/>
    <property type="evidence" value="ECO:0007669"/>
    <property type="project" value="InterPro"/>
</dbReference>
<dbReference type="OMA" id="DCWYDVY"/>
<dbReference type="EMBL" id="DF977447">
    <property type="protein sequence ID" value="GAP83403.2"/>
    <property type="molecule type" value="Genomic_DNA"/>
</dbReference>